<evidence type="ECO:0000259" key="2">
    <source>
        <dbReference type="Pfam" id="PF13649"/>
    </source>
</evidence>
<dbReference type="GO" id="GO:0008168">
    <property type="term" value="F:methyltransferase activity"/>
    <property type="evidence" value="ECO:0007669"/>
    <property type="project" value="TreeGrafter"/>
</dbReference>
<dbReference type="InterPro" id="IPR029063">
    <property type="entry name" value="SAM-dependent_MTases_sf"/>
</dbReference>
<evidence type="ECO:0000256" key="1">
    <source>
        <dbReference type="SAM" id="MobiDB-lite"/>
    </source>
</evidence>
<dbReference type="Pfam" id="PF13649">
    <property type="entry name" value="Methyltransf_25"/>
    <property type="match status" value="1"/>
</dbReference>
<protein>
    <recommendedName>
        <fullName evidence="2">Methyltransferase domain-containing protein</fullName>
    </recommendedName>
</protein>
<dbReference type="SUPFAM" id="SSF53335">
    <property type="entry name" value="S-adenosyl-L-methionine-dependent methyltransferases"/>
    <property type="match status" value="1"/>
</dbReference>
<sequence length="485" mass="55892">MQKTPLSNRNSSPSNIVAYNPGVNSWKEKHLLYAAASYSFNNKLPKRTKTYNQPVACQSKPQSNTSYYNNTSPLLSLSSSIKCSSDPSSTSSLPQQIPSIKKHQKRHLSSENILKIMDKRLLQKQYQQQLNELLAVSHVDRSASLSRRLGLHQQRLSDALSKPTTTRQAQKIPIKEPTIRYQERDSLITEYPYVLVQDNDEQDRMVTQHYLLRTLFSSDFCSPIRSQLQKGIVVLDVGCGPGTWTMEMSTAFPKSTFIGIDQSTFFPKDIKPRNCHFRTCYPLVQEQLPLPFPDNSIDYIYQRDMNWGLMAQTWQPLIQEYLRILKPGGWIEFMEPDLETQNSPKSDCDLNDKLITGLCLRQQDPYVVHRLPTMLSINGFKKIETIFQPCRLGWEVSQDANLSNAIGLTAVTEKQEKAPNYSEFSRAMSSQYMLLLKSLRPWLSIVMNLSHEKYDDYIAEFPAEWSQARTYINWHCIIAQKPHYI</sequence>
<dbReference type="OrthoDB" id="2013972at2759"/>
<dbReference type="PANTHER" id="PTHR43591:SF24">
    <property type="entry name" value="2-METHOXY-6-POLYPRENYL-1,4-BENZOQUINOL METHYLASE, MITOCHONDRIAL"/>
    <property type="match status" value="1"/>
</dbReference>
<dbReference type="InterPro" id="IPR041698">
    <property type="entry name" value="Methyltransf_25"/>
</dbReference>
<name>A0A9P6XBW2_RHIOR</name>
<comment type="caution">
    <text evidence="3">The sequence shown here is derived from an EMBL/GenBank/DDBJ whole genome shotgun (WGS) entry which is preliminary data.</text>
</comment>
<proteinExistence type="predicted"/>
<organism evidence="3 4">
    <name type="scientific">Rhizopus oryzae</name>
    <name type="common">Mucormycosis agent</name>
    <name type="synonym">Rhizopus arrhizus var. delemar</name>
    <dbReference type="NCBI Taxonomy" id="64495"/>
    <lineage>
        <taxon>Eukaryota</taxon>
        <taxon>Fungi</taxon>
        <taxon>Fungi incertae sedis</taxon>
        <taxon>Mucoromycota</taxon>
        <taxon>Mucoromycotina</taxon>
        <taxon>Mucoromycetes</taxon>
        <taxon>Mucorales</taxon>
        <taxon>Mucorineae</taxon>
        <taxon>Rhizopodaceae</taxon>
        <taxon>Rhizopus</taxon>
    </lineage>
</organism>
<keyword evidence="4" id="KW-1185">Reference proteome</keyword>
<dbReference type="Gene3D" id="3.40.50.150">
    <property type="entry name" value="Vaccinia Virus protein VP39"/>
    <property type="match status" value="1"/>
</dbReference>
<gene>
    <name evidence="3" type="ORF">G6F64_005076</name>
</gene>
<dbReference type="EMBL" id="JAANQT010000596">
    <property type="protein sequence ID" value="KAG1309747.1"/>
    <property type="molecule type" value="Genomic_DNA"/>
</dbReference>
<evidence type="ECO:0000313" key="3">
    <source>
        <dbReference type="EMBL" id="KAG1309747.1"/>
    </source>
</evidence>
<dbReference type="Proteomes" id="UP000716291">
    <property type="component" value="Unassembled WGS sequence"/>
</dbReference>
<evidence type="ECO:0000313" key="4">
    <source>
        <dbReference type="Proteomes" id="UP000716291"/>
    </source>
</evidence>
<accession>A0A9P6XBW2</accession>
<feature type="domain" description="Methyltransferase" evidence="2">
    <location>
        <begin position="234"/>
        <end position="329"/>
    </location>
</feature>
<dbReference type="PANTHER" id="PTHR43591">
    <property type="entry name" value="METHYLTRANSFERASE"/>
    <property type="match status" value="1"/>
</dbReference>
<feature type="compositionally biased region" description="Low complexity" evidence="1">
    <location>
        <begin position="79"/>
        <end position="94"/>
    </location>
</feature>
<feature type="region of interest" description="Disordered" evidence="1">
    <location>
        <begin position="79"/>
        <end position="101"/>
    </location>
</feature>
<reference evidence="3" key="1">
    <citation type="journal article" date="2020" name="Microb. Genom.">
        <title>Genetic diversity of clinical and environmental Mucorales isolates obtained from an investigation of mucormycosis cases among solid organ transplant recipients.</title>
        <authorList>
            <person name="Nguyen M.H."/>
            <person name="Kaul D."/>
            <person name="Muto C."/>
            <person name="Cheng S.J."/>
            <person name="Richter R.A."/>
            <person name="Bruno V.M."/>
            <person name="Liu G."/>
            <person name="Beyhan S."/>
            <person name="Sundermann A.J."/>
            <person name="Mounaud S."/>
            <person name="Pasculle A.W."/>
            <person name="Nierman W.C."/>
            <person name="Driscoll E."/>
            <person name="Cumbie R."/>
            <person name="Clancy C.J."/>
            <person name="Dupont C.L."/>
        </authorList>
    </citation>
    <scope>NUCLEOTIDE SEQUENCE</scope>
    <source>
        <strain evidence="3">GL11</strain>
    </source>
</reference>
<dbReference type="CDD" id="cd02440">
    <property type="entry name" value="AdoMet_MTases"/>
    <property type="match status" value="1"/>
</dbReference>
<dbReference type="AlphaFoldDB" id="A0A9P6XBW2"/>